<keyword evidence="2" id="KW-1185">Reference proteome</keyword>
<organism evidence="1 2">
    <name type="scientific">Smittium mucronatum</name>
    <dbReference type="NCBI Taxonomy" id="133383"/>
    <lineage>
        <taxon>Eukaryota</taxon>
        <taxon>Fungi</taxon>
        <taxon>Fungi incertae sedis</taxon>
        <taxon>Zoopagomycota</taxon>
        <taxon>Kickxellomycotina</taxon>
        <taxon>Harpellomycetes</taxon>
        <taxon>Harpellales</taxon>
        <taxon>Legeriomycetaceae</taxon>
        <taxon>Smittium</taxon>
    </lineage>
</organism>
<dbReference type="AlphaFoldDB" id="A0A1R0GTM7"/>
<comment type="caution">
    <text evidence="1">The sequence shown here is derived from an EMBL/GenBank/DDBJ whole genome shotgun (WGS) entry which is preliminary data.</text>
</comment>
<name>A0A1R0GTM7_9FUNG</name>
<feature type="non-terminal residue" evidence="1">
    <location>
        <position position="52"/>
    </location>
</feature>
<reference evidence="1 2" key="1">
    <citation type="journal article" date="2016" name="Mol. Biol. Evol.">
        <title>Genome-Wide Survey of Gut Fungi (Harpellales) Reveals the First Horizontally Transferred Ubiquitin Gene from a Mosquito Host.</title>
        <authorList>
            <person name="Wang Y."/>
            <person name="White M.M."/>
            <person name="Kvist S."/>
            <person name="Moncalvo J.M."/>
        </authorList>
    </citation>
    <scope>NUCLEOTIDE SEQUENCE [LARGE SCALE GENOMIC DNA]</scope>
    <source>
        <strain evidence="1 2">ALG-7-W6</strain>
    </source>
</reference>
<accession>A0A1R0GTM7</accession>
<dbReference type="EMBL" id="LSSL01003656">
    <property type="protein sequence ID" value="OLY80231.1"/>
    <property type="molecule type" value="Genomic_DNA"/>
</dbReference>
<evidence type="ECO:0000313" key="1">
    <source>
        <dbReference type="EMBL" id="OLY80231.1"/>
    </source>
</evidence>
<proteinExistence type="predicted"/>
<gene>
    <name evidence="1" type="ORF">AYI68_g5676</name>
</gene>
<protein>
    <submittedName>
        <fullName evidence="1">Uncharacterized protein</fullName>
    </submittedName>
</protein>
<evidence type="ECO:0000313" key="2">
    <source>
        <dbReference type="Proteomes" id="UP000187455"/>
    </source>
</evidence>
<sequence>MRQRMAIRRTAISEEDHFETGGTDRLAQLRHSLVHNPSIRKPDGSQRLTAIC</sequence>
<dbReference type="Proteomes" id="UP000187455">
    <property type="component" value="Unassembled WGS sequence"/>
</dbReference>